<reference evidence="2 3" key="2">
    <citation type="submission" date="2015-02" db="EMBL/GenBank/DDBJ databases">
        <title>The complete genome of Sphingomonas hengshuiensis sp. WHSC-8 isolated from soil of Hengshui Lake.</title>
        <authorList>
            <person name="Wei S."/>
            <person name="Guo J."/>
            <person name="Su C."/>
            <person name="Wu R."/>
            <person name="Zhang Z."/>
            <person name="Liang K."/>
            <person name="Li H."/>
            <person name="Wang T."/>
            <person name="Liu H."/>
            <person name="Zhang C."/>
            <person name="Li Z."/>
            <person name="Wang Q."/>
            <person name="Meng J."/>
        </authorList>
    </citation>
    <scope>NUCLEOTIDE SEQUENCE [LARGE SCALE GENOMIC DNA]</scope>
    <source>
        <strain evidence="2 3">WHSC-8</strain>
    </source>
</reference>
<dbReference type="RefSeq" id="WP_044333192.1">
    <property type="nucleotide sequence ID" value="NZ_CP010836.1"/>
</dbReference>
<feature type="transmembrane region" description="Helical" evidence="1">
    <location>
        <begin position="86"/>
        <end position="105"/>
    </location>
</feature>
<keyword evidence="1" id="KW-0812">Transmembrane</keyword>
<dbReference type="KEGG" id="sphi:TS85_14745"/>
<evidence type="ECO:0000313" key="2">
    <source>
        <dbReference type="EMBL" id="AJP72763.1"/>
    </source>
</evidence>
<dbReference type="AlphaFoldDB" id="A0A7U4LFZ2"/>
<dbReference type="EMBL" id="CP010836">
    <property type="protein sequence ID" value="AJP72763.1"/>
    <property type="molecule type" value="Genomic_DNA"/>
</dbReference>
<keyword evidence="3" id="KW-1185">Reference proteome</keyword>
<evidence type="ECO:0000256" key="1">
    <source>
        <dbReference type="SAM" id="Phobius"/>
    </source>
</evidence>
<feature type="transmembrane region" description="Helical" evidence="1">
    <location>
        <begin position="12"/>
        <end position="39"/>
    </location>
</feature>
<protein>
    <recommendedName>
        <fullName evidence="4">Sugar transporter</fullName>
    </recommendedName>
</protein>
<sequence>MAFETRQSPSLWYWIAVALLVLWGLAGCFSFYLHLLYGAAMSPDATDWDRAYTAALPGWFSYDYAVAVGAGLLGSLALAARSRHALALYWASLAAVIVQFGYVFLATDMIAAKGVATAVSFPLFIVAIGIVQIALARHAARRGWIS</sequence>
<evidence type="ECO:0008006" key="4">
    <source>
        <dbReference type="Google" id="ProtNLM"/>
    </source>
</evidence>
<dbReference type="OrthoDB" id="7507670at2"/>
<dbReference type="PROSITE" id="PS51257">
    <property type="entry name" value="PROKAR_LIPOPROTEIN"/>
    <property type="match status" value="1"/>
</dbReference>
<evidence type="ECO:0000313" key="3">
    <source>
        <dbReference type="Proteomes" id="UP000032300"/>
    </source>
</evidence>
<name>A0A7U4LFZ2_9SPHN</name>
<dbReference type="Proteomes" id="UP000032300">
    <property type="component" value="Chromosome"/>
</dbReference>
<feature type="transmembrane region" description="Helical" evidence="1">
    <location>
        <begin position="111"/>
        <end position="136"/>
    </location>
</feature>
<reference evidence="2 3" key="1">
    <citation type="journal article" date="2015" name="Int. J. Syst. Evol. Microbiol.">
        <title>Sphingomonas hengshuiensis sp. nov., isolated from lake wetland.</title>
        <authorList>
            <person name="Wei S."/>
            <person name="Wang T."/>
            <person name="Liu H."/>
            <person name="Zhang C."/>
            <person name="Guo J."/>
            <person name="Wang Q."/>
            <person name="Liang K."/>
            <person name="Zhang Z."/>
        </authorList>
    </citation>
    <scope>NUCLEOTIDE SEQUENCE [LARGE SCALE GENOMIC DNA]</scope>
    <source>
        <strain evidence="2 3">WHSC-8</strain>
    </source>
</reference>
<keyword evidence="1" id="KW-0472">Membrane</keyword>
<gene>
    <name evidence="2" type="ORF">TS85_14745</name>
</gene>
<proteinExistence type="predicted"/>
<keyword evidence="1" id="KW-1133">Transmembrane helix</keyword>
<accession>A0A7U4LFZ2</accession>
<organism evidence="2 3">
    <name type="scientific">Sphingomonas hengshuiensis</name>
    <dbReference type="NCBI Taxonomy" id="1609977"/>
    <lineage>
        <taxon>Bacteria</taxon>
        <taxon>Pseudomonadati</taxon>
        <taxon>Pseudomonadota</taxon>
        <taxon>Alphaproteobacteria</taxon>
        <taxon>Sphingomonadales</taxon>
        <taxon>Sphingomonadaceae</taxon>
        <taxon>Sphingomonas</taxon>
    </lineage>
</organism>
<feature type="transmembrane region" description="Helical" evidence="1">
    <location>
        <begin position="59"/>
        <end position="79"/>
    </location>
</feature>